<evidence type="ECO:0000256" key="3">
    <source>
        <dbReference type="ARBA" id="ARBA00022603"/>
    </source>
</evidence>
<dbReference type="NCBIfam" id="TIGR00589">
    <property type="entry name" value="ogt"/>
    <property type="match status" value="1"/>
</dbReference>
<dbReference type="HAMAP" id="MF_00772">
    <property type="entry name" value="OGT"/>
    <property type="match status" value="1"/>
</dbReference>
<dbReference type="GO" id="GO:0003908">
    <property type="term" value="F:methylated-DNA-[protein]-cysteine S-methyltransferase activity"/>
    <property type="evidence" value="ECO:0007669"/>
    <property type="project" value="UniProtKB-EC"/>
</dbReference>
<dbReference type="EMBL" id="JBEPLO010000015">
    <property type="protein sequence ID" value="MET3558374.1"/>
    <property type="molecule type" value="Genomic_DNA"/>
</dbReference>
<dbReference type="SUPFAM" id="SSF53155">
    <property type="entry name" value="Methylated DNA-protein cysteine methyltransferase domain"/>
    <property type="match status" value="1"/>
</dbReference>
<feature type="domain" description="Methylguanine DNA methyltransferase ribonuclease-like" evidence="10">
    <location>
        <begin position="4"/>
        <end position="75"/>
    </location>
</feature>
<dbReference type="InterPro" id="IPR008332">
    <property type="entry name" value="MethylG_MeTrfase_N"/>
</dbReference>
<dbReference type="EC" id="2.1.1.63" evidence="8"/>
<comment type="subcellular location">
    <subcellularLocation>
        <location evidence="8">Cytoplasm</location>
    </subcellularLocation>
</comment>
<keyword evidence="12" id="KW-1185">Reference proteome</keyword>
<comment type="function">
    <text evidence="8">Involved in the cellular defense against the biological effects of O6-methylguanine (O6-MeG) and O4-methylthymine (O4-MeT) in DNA. Repairs the methylated nucleobase in DNA by stoichiometrically transferring the methyl group to a cysteine residue in the enzyme. This is a suicide reaction: the enzyme is irreversibly inactivated.</text>
</comment>
<dbReference type="InterPro" id="IPR036388">
    <property type="entry name" value="WH-like_DNA-bd_sf"/>
</dbReference>
<comment type="caution">
    <text evidence="11">The sequence shown here is derived from an EMBL/GenBank/DDBJ whole genome shotgun (WGS) entry which is preliminary data.</text>
</comment>
<dbReference type="PANTHER" id="PTHR10815:SF5">
    <property type="entry name" value="METHYLATED-DNA--PROTEIN-CYSTEINE METHYLTRANSFERASE"/>
    <property type="match status" value="1"/>
</dbReference>
<dbReference type="SUPFAM" id="SSF46767">
    <property type="entry name" value="Methylated DNA-protein cysteine methyltransferase, C-terminal domain"/>
    <property type="match status" value="1"/>
</dbReference>
<evidence type="ECO:0000256" key="8">
    <source>
        <dbReference type="HAMAP-Rule" id="MF_00772"/>
    </source>
</evidence>
<protein>
    <recommendedName>
        <fullName evidence="8">Methylated-DNA--protein-cysteine methyltransferase</fullName>
        <ecNumber evidence="8">2.1.1.63</ecNumber>
    </recommendedName>
    <alternativeName>
        <fullName evidence="8">6-O-methylguanine-DNA methyltransferase</fullName>
        <shortName evidence="8">MGMT</shortName>
    </alternativeName>
    <alternativeName>
        <fullName evidence="8">O-6-methylguanine-DNA-alkyltransferase</fullName>
    </alternativeName>
</protein>
<dbReference type="Gene3D" id="3.30.160.70">
    <property type="entry name" value="Methylated DNA-protein cysteine methyltransferase domain"/>
    <property type="match status" value="1"/>
</dbReference>
<dbReference type="CDD" id="cd06445">
    <property type="entry name" value="ATase"/>
    <property type="match status" value="1"/>
</dbReference>
<sequence length="165" mass="17684">MICYKQLYPSPIGDLSLVASDLGLLGVWFIGQAHFERGLTGELVLADHPVLAQTVDWLDRYFAGQEPAPTDLPLAVVGTDFQQRVWAELAKIPYGQTTTYKALADKLNCPSAQAVGGAVGRNPLSIIVPCHRVLGADGSLTGYAGGLDKKIWLLEHEGGGLKRDA</sequence>
<name>A0ABV2FII0_9STRE</name>
<dbReference type="PROSITE" id="PS00374">
    <property type="entry name" value="MGMT"/>
    <property type="match status" value="1"/>
</dbReference>
<comment type="catalytic activity">
    <reaction evidence="1 8">
        <text>a 4-O-methyl-thymidine in DNA + L-cysteinyl-[protein] = a thymidine in DNA + S-methyl-L-cysteinyl-[protein]</text>
        <dbReference type="Rhea" id="RHEA:53428"/>
        <dbReference type="Rhea" id="RHEA-COMP:10131"/>
        <dbReference type="Rhea" id="RHEA-COMP:10132"/>
        <dbReference type="Rhea" id="RHEA-COMP:13555"/>
        <dbReference type="Rhea" id="RHEA-COMP:13556"/>
        <dbReference type="ChEBI" id="CHEBI:29950"/>
        <dbReference type="ChEBI" id="CHEBI:82612"/>
        <dbReference type="ChEBI" id="CHEBI:137386"/>
        <dbReference type="ChEBI" id="CHEBI:137387"/>
        <dbReference type="EC" id="2.1.1.63"/>
    </reaction>
</comment>
<keyword evidence="4 8" id="KW-0808">Transferase</keyword>
<dbReference type="InterPro" id="IPR036217">
    <property type="entry name" value="MethylDNA_cys_MeTrfase_DNAb"/>
</dbReference>
<reference evidence="11 12" key="1">
    <citation type="submission" date="2024-06" db="EMBL/GenBank/DDBJ databases">
        <title>Genomic Encyclopedia of Type Strains, Phase IV (KMG-IV): sequencing the most valuable type-strain genomes for metagenomic binning, comparative biology and taxonomic classification.</title>
        <authorList>
            <person name="Goeker M."/>
        </authorList>
    </citation>
    <scope>NUCLEOTIDE SEQUENCE [LARGE SCALE GENOMIC DNA]</scope>
    <source>
        <strain evidence="11 12">DSM 28303</strain>
    </source>
</reference>
<dbReference type="InterPro" id="IPR001497">
    <property type="entry name" value="MethylDNA_cys_MeTrfase_AS"/>
</dbReference>
<keyword evidence="2 8" id="KW-0963">Cytoplasm</keyword>
<evidence type="ECO:0000256" key="6">
    <source>
        <dbReference type="ARBA" id="ARBA00023204"/>
    </source>
</evidence>
<dbReference type="InterPro" id="IPR014048">
    <property type="entry name" value="MethylDNA_cys_MeTrfase_DNA-bd"/>
</dbReference>
<feature type="domain" description="Methylated-DNA-[protein]-cysteine S-methyltransferase DNA binding" evidence="9">
    <location>
        <begin position="80"/>
        <end position="158"/>
    </location>
</feature>
<dbReference type="Proteomes" id="UP001549122">
    <property type="component" value="Unassembled WGS sequence"/>
</dbReference>
<dbReference type="InterPro" id="IPR036631">
    <property type="entry name" value="MGMT_N_sf"/>
</dbReference>
<comment type="miscellaneous">
    <text evidence="8">This enzyme catalyzes only one turnover and therefore is not strictly catalytic. According to one definition, an enzyme is a biocatalyst that acts repeatedly and over many reaction cycles.</text>
</comment>
<comment type="catalytic activity">
    <reaction evidence="7 8">
        <text>a 6-O-methyl-2'-deoxyguanosine in DNA + L-cysteinyl-[protein] = S-methyl-L-cysteinyl-[protein] + a 2'-deoxyguanosine in DNA</text>
        <dbReference type="Rhea" id="RHEA:24000"/>
        <dbReference type="Rhea" id="RHEA-COMP:10131"/>
        <dbReference type="Rhea" id="RHEA-COMP:10132"/>
        <dbReference type="Rhea" id="RHEA-COMP:11367"/>
        <dbReference type="Rhea" id="RHEA-COMP:11368"/>
        <dbReference type="ChEBI" id="CHEBI:29950"/>
        <dbReference type="ChEBI" id="CHEBI:82612"/>
        <dbReference type="ChEBI" id="CHEBI:85445"/>
        <dbReference type="ChEBI" id="CHEBI:85448"/>
        <dbReference type="EC" id="2.1.1.63"/>
    </reaction>
</comment>
<evidence type="ECO:0000313" key="12">
    <source>
        <dbReference type="Proteomes" id="UP001549122"/>
    </source>
</evidence>
<feature type="active site" description="Nucleophile; methyl group acceptor" evidence="8">
    <location>
        <position position="130"/>
    </location>
</feature>
<evidence type="ECO:0000259" key="9">
    <source>
        <dbReference type="Pfam" id="PF01035"/>
    </source>
</evidence>
<accession>A0ABV2FII0</accession>
<evidence type="ECO:0000256" key="5">
    <source>
        <dbReference type="ARBA" id="ARBA00022763"/>
    </source>
</evidence>
<organism evidence="11 12">
    <name type="scientific">Streptococcus rupicaprae</name>
    <dbReference type="NCBI Taxonomy" id="759619"/>
    <lineage>
        <taxon>Bacteria</taxon>
        <taxon>Bacillati</taxon>
        <taxon>Bacillota</taxon>
        <taxon>Bacilli</taxon>
        <taxon>Lactobacillales</taxon>
        <taxon>Streptococcaceae</taxon>
        <taxon>Streptococcus</taxon>
    </lineage>
</organism>
<evidence type="ECO:0000256" key="1">
    <source>
        <dbReference type="ARBA" id="ARBA00001286"/>
    </source>
</evidence>
<proteinExistence type="inferred from homology"/>
<keyword evidence="6 8" id="KW-0234">DNA repair</keyword>
<dbReference type="Pfam" id="PF02870">
    <property type="entry name" value="Methyltransf_1N"/>
    <property type="match status" value="1"/>
</dbReference>
<dbReference type="RefSeq" id="WP_354365521.1">
    <property type="nucleotide sequence ID" value="NZ_JBEPLO010000015.1"/>
</dbReference>
<evidence type="ECO:0000256" key="2">
    <source>
        <dbReference type="ARBA" id="ARBA00022490"/>
    </source>
</evidence>
<evidence type="ECO:0000256" key="4">
    <source>
        <dbReference type="ARBA" id="ARBA00022679"/>
    </source>
</evidence>
<dbReference type="Pfam" id="PF01035">
    <property type="entry name" value="DNA_binding_1"/>
    <property type="match status" value="1"/>
</dbReference>
<dbReference type="GO" id="GO:0032259">
    <property type="term" value="P:methylation"/>
    <property type="evidence" value="ECO:0007669"/>
    <property type="project" value="UniProtKB-KW"/>
</dbReference>
<comment type="similarity">
    <text evidence="8">Belongs to the MGMT family.</text>
</comment>
<evidence type="ECO:0000256" key="7">
    <source>
        <dbReference type="ARBA" id="ARBA00049348"/>
    </source>
</evidence>
<evidence type="ECO:0000259" key="10">
    <source>
        <dbReference type="Pfam" id="PF02870"/>
    </source>
</evidence>
<keyword evidence="5 8" id="KW-0227">DNA damage</keyword>
<keyword evidence="3 8" id="KW-0489">Methyltransferase</keyword>
<dbReference type="PANTHER" id="PTHR10815">
    <property type="entry name" value="METHYLATED-DNA--PROTEIN-CYSTEINE METHYLTRANSFERASE"/>
    <property type="match status" value="1"/>
</dbReference>
<evidence type="ECO:0000313" key="11">
    <source>
        <dbReference type="EMBL" id="MET3558374.1"/>
    </source>
</evidence>
<gene>
    <name evidence="11" type="ORF">ABID29_001497</name>
</gene>
<dbReference type="Gene3D" id="1.10.10.10">
    <property type="entry name" value="Winged helix-like DNA-binding domain superfamily/Winged helix DNA-binding domain"/>
    <property type="match status" value="1"/>
</dbReference>
<dbReference type="InterPro" id="IPR023546">
    <property type="entry name" value="MGMT"/>
</dbReference>